<name>A0A4C1T8I3_EUMVA</name>
<reference evidence="1 2" key="1">
    <citation type="journal article" date="2019" name="Commun. Biol.">
        <title>The bagworm genome reveals a unique fibroin gene that provides high tensile strength.</title>
        <authorList>
            <person name="Kono N."/>
            <person name="Nakamura H."/>
            <person name="Ohtoshi R."/>
            <person name="Tomita M."/>
            <person name="Numata K."/>
            <person name="Arakawa K."/>
        </authorList>
    </citation>
    <scope>NUCLEOTIDE SEQUENCE [LARGE SCALE GENOMIC DNA]</scope>
</reference>
<protein>
    <submittedName>
        <fullName evidence="1">Uncharacterized protein</fullName>
    </submittedName>
</protein>
<dbReference type="EMBL" id="BGZK01000037">
    <property type="protein sequence ID" value="GBP09798.1"/>
    <property type="molecule type" value="Genomic_DNA"/>
</dbReference>
<dbReference type="Proteomes" id="UP000299102">
    <property type="component" value="Unassembled WGS sequence"/>
</dbReference>
<accession>A0A4C1T8I3</accession>
<dbReference type="AlphaFoldDB" id="A0A4C1T8I3"/>
<evidence type="ECO:0000313" key="2">
    <source>
        <dbReference type="Proteomes" id="UP000299102"/>
    </source>
</evidence>
<keyword evidence="2" id="KW-1185">Reference proteome</keyword>
<organism evidence="1 2">
    <name type="scientific">Eumeta variegata</name>
    <name type="common">Bagworm moth</name>
    <name type="synonym">Eumeta japonica</name>
    <dbReference type="NCBI Taxonomy" id="151549"/>
    <lineage>
        <taxon>Eukaryota</taxon>
        <taxon>Metazoa</taxon>
        <taxon>Ecdysozoa</taxon>
        <taxon>Arthropoda</taxon>
        <taxon>Hexapoda</taxon>
        <taxon>Insecta</taxon>
        <taxon>Pterygota</taxon>
        <taxon>Neoptera</taxon>
        <taxon>Endopterygota</taxon>
        <taxon>Lepidoptera</taxon>
        <taxon>Glossata</taxon>
        <taxon>Ditrysia</taxon>
        <taxon>Tineoidea</taxon>
        <taxon>Psychidae</taxon>
        <taxon>Oiketicinae</taxon>
        <taxon>Eumeta</taxon>
    </lineage>
</organism>
<sequence>MFTDRFRRCHRIDDDFRWRPPIRRAHSKTFHQKVETAPFWTVASQTIWKPSQPMELNGYPPTTPHRDAAAPALIFRLCYVYMGRWSLSPPTLAQRRSVVADVRRHYRDDNVRN</sequence>
<evidence type="ECO:0000313" key="1">
    <source>
        <dbReference type="EMBL" id="GBP09798.1"/>
    </source>
</evidence>
<gene>
    <name evidence="1" type="ORF">EVAR_81072_1</name>
</gene>
<proteinExistence type="predicted"/>
<comment type="caution">
    <text evidence="1">The sequence shown here is derived from an EMBL/GenBank/DDBJ whole genome shotgun (WGS) entry which is preliminary data.</text>
</comment>